<keyword evidence="1" id="KW-0812">Transmembrane</keyword>
<evidence type="ECO:0000256" key="5">
    <source>
        <dbReference type="PROSITE-ProRule" id="PRU00284"/>
    </source>
</evidence>
<dbReference type="Pfam" id="PF00672">
    <property type="entry name" value="HAMP"/>
    <property type="match status" value="1"/>
</dbReference>
<evidence type="ECO:0000313" key="9">
    <source>
        <dbReference type="Proteomes" id="UP000627984"/>
    </source>
</evidence>
<dbReference type="Gene3D" id="1.10.287.950">
    <property type="entry name" value="Methyl-accepting chemotaxis protein"/>
    <property type="match status" value="1"/>
</dbReference>
<keyword evidence="2" id="KW-1133">Transmembrane helix</keyword>
<dbReference type="Pfam" id="PF00015">
    <property type="entry name" value="MCPsignal"/>
    <property type="match status" value="1"/>
</dbReference>
<dbReference type="SUPFAM" id="SSF58104">
    <property type="entry name" value="Methyl-accepting chemotaxis protein (MCP) signaling domain"/>
    <property type="match status" value="1"/>
</dbReference>
<dbReference type="InterPro" id="IPR003660">
    <property type="entry name" value="HAMP_dom"/>
</dbReference>
<dbReference type="PANTHER" id="PTHR32089:SF112">
    <property type="entry name" value="LYSOZYME-LIKE PROTEIN-RELATED"/>
    <property type="match status" value="1"/>
</dbReference>
<dbReference type="GO" id="GO:0016020">
    <property type="term" value="C:membrane"/>
    <property type="evidence" value="ECO:0007669"/>
    <property type="project" value="InterPro"/>
</dbReference>
<evidence type="ECO:0000259" key="6">
    <source>
        <dbReference type="PROSITE" id="PS50111"/>
    </source>
</evidence>
<evidence type="ECO:0008006" key="10">
    <source>
        <dbReference type="Google" id="ProtNLM"/>
    </source>
</evidence>
<comment type="similarity">
    <text evidence="4">Belongs to the methyl-accepting chemotaxis (MCP) protein family.</text>
</comment>
<name>A0AA37BNM2_9ACTN</name>
<dbReference type="PROSITE" id="PS50111">
    <property type="entry name" value="CHEMOTAXIS_TRANSDUC_2"/>
    <property type="match status" value="1"/>
</dbReference>
<organism evidence="8 9">
    <name type="scientific">Planomonospora parontospora</name>
    <dbReference type="NCBI Taxonomy" id="58119"/>
    <lineage>
        <taxon>Bacteria</taxon>
        <taxon>Bacillati</taxon>
        <taxon>Actinomycetota</taxon>
        <taxon>Actinomycetes</taxon>
        <taxon>Streptosporangiales</taxon>
        <taxon>Streptosporangiaceae</taxon>
        <taxon>Planomonospora</taxon>
    </lineage>
</organism>
<protein>
    <recommendedName>
        <fullName evidence="10">Methyl-accepting chemotaxis protein</fullName>
    </recommendedName>
</protein>
<evidence type="ECO:0000256" key="4">
    <source>
        <dbReference type="ARBA" id="ARBA00029447"/>
    </source>
</evidence>
<dbReference type="PANTHER" id="PTHR32089">
    <property type="entry name" value="METHYL-ACCEPTING CHEMOTAXIS PROTEIN MCPB"/>
    <property type="match status" value="1"/>
</dbReference>
<dbReference type="AlphaFoldDB" id="A0AA37BNM2"/>
<feature type="domain" description="HAMP" evidence="7">
    <location>
        <begin position="218"/>
        <end position="270"/>
    </location>
</feature>
<dbReference type="GO" id="GO:0007165">
    <property type="term" value="P:signal transduction"/>
    <property type="evidence" value="ECO:0007669"/>
    <property type="project" value="UniProtKB-KW"/>
</dbReference>
<dbReference type="SMART" id="SM00283">
    <property type="entry name" value="MA"/>
    <property type="match status" value="1"/>
</dbReference>
<dbReference type="CDD" id="cd06225">
    <property type="entry name" value="HAMP"/>
    <property type="match status" value="1"/>
</dbReference>
<evidence type="ECO:0000256" key="1">
    <source>
        <dbReference type="ARBA" id="ARBA00022692"/>
    </source>
</evidence>
<keyword evidence="2" id="KW-0472">Membrane</keyword>
<gene>
    <name evidence="8" type="ORF">GCM10010126_66930</name>
</gene>
<evidence type="ECO:0000259" key="7">
    <source>
        <dbReference type="PROSITE" id="PS50885"/>
    </source>
</evidence>
<dbReference type="EMBL" id="BMQD01000041">
    <property type="protein sequence ID" value="GGK98156.1"/>
    <property type="molecule type" value="Genomic_DNA"/>
</dbReference>
<evidence type="ECO:0000256" key="3">
    <source>
        <dbReference type="ARBA" id="ARBA00023224"/>
    </source>
</evidence>
<proteinExistence type="inferred from homology"/>
<reference evidence="8" key="1">
    <citation type="journal article" date="2014" name="Int. J. Syst. Evol. Microbiol.">
        <title>Complete genome sequence of Corynebacterium casei LMG S-19264T (=DSM 44701T), isolated from a smear-ripened cheese.</title>
        <authorList>
            <consortium name="US DOE Joint Genome Institute (JGI-PGF)"/>
            <person name="Walter F."/>
            <person name="Albersmeier A."/>
            <person name="Kalinowski J."/>
            <person name="Ruckert C."/>
        </authorList>
    </citation>
    <scope>NUCLEOTIDE SEQUENCE</scope>
    <source>
        <strain evidence="8">JCM 3093</strain>
    </source>
</reference>
<dbReference type="SMART" id="SM00304">
    <property type="entry name" value="HAMP"/>
    <property type="match status" value="1"/>
</dbReference>
<evidence type="ECO:0000313" key="8">
    <source>
        <dbReference type="EMBL" id="GGK98156.1"/>
    </source>
</evidence>
<dbReference type="InterPro" id="IPR004089">
    <property type="entry name" value="MCPsignal_dom"/>
</dbReference>
<sequence length="533" mass="54624">MLRESGEALMRLTIRHQILALAAAGFLLVTAAGLIGHRGISRLEEAQAAARASATALRAVGTADSARVAFRGDVLNALTTRDSTERQAVLDRLGTHVANLREGLADVVGARPELAPRVVELDGTVDEMIAAGQRVVTLASRVVSDPGQVGAAAARPDFESRYARFDEALPALARSIAEKADESSEAAEAMASDAKALTLATAGLAAVLLGGAAVLLARRVSRRVDACVQAMKALAGKDLTARADIGGGDELADLAGSIDEVVTTVREAIGEIADNAAALISASGRLSETSRGLAGGARTAADQAHSASSNVDQVGRSVGTTHEAARSLQGSIREINGAVAEAVEVAAEAVELAATTNRTIEGLRASSGEVGAVVNMINSIARQTNLLALNATIEAARAGEQGRGFAVVAGEVKDLSQETAAATEDIESKVSAMRGGTEDAIEAIGRIGSVINRIDEIQRSIATAIEVQSQATRSIGDGIDVVSRSSDDITGSILSLAEATRTTRDGAAHTEAAATELAGLAESLNAIAERFRR</sequence>
<comment type="caution">
    <text evidence="8">The sequence shown here is derived from an EMBL/GenBank/DDBJ whole genome shotgun (WGS) entry which is preliminary data.</text>
</comment>
<dbReference type="PROSITE" id="PS50885">
    <property type="entry name" value="HAMP"/>
    <property type="match status" value="1"/>
</dbReference>
<dbReference type="Proteomes" id="UP000627984">
    <property type="component" value="Unassembled WGS sequence"/>
</dbReference>
<reference evidence="8" key="2">
    <citation type="submission" date="2022-09" db="EMBL/GenBank/DDBJ databases">
        <authorList>
            <person name="Sun Q."/>
            <person name="Ohkuma M."/>
        </authorList>
    </citation>
    <scope>NUCLEOTIDE SEQUENCE</scope>
    <source>
        <strain evidence="8">JCM 3093</strain>
    </source>
</reference>
<feature type="domain" description="Methyl-accepting transducer" evidence="6">
    <location>
        <begin position="275"/>
        <end position="521"/>
    </location>
</feature>
<accession>A0AA37BNM2</accession>
<keyword evidence="3 5" id="KW-0807">Transducer</keyword>
<evidence type="ECO:0000256" key="2">
    <source>
        <dbReference type="ARBA" id="ARBA00022989"/>
    </source>
</evidence>